<gene>
    <name evidence="3" type="ORF">DERYTH_LOCUS11201</name>
</gene>
<comment type="caution">
    <text evidence="3">The sequence shown here is derived from an EMBL/GenBank/DDBJ whole genome shotgun (WGS) entry which is preliminary data.</text>
</comment>
<name>A0A9N9HAT5_9GLOM</name>
<dbReference type="InterPro" id="IPR039467">
    <property type="entry name" value="TFIIIB_B''_Myb"/>
</dbReference>
<feature type="domain" description="Transcription factor TFIIIB component B'' Myb" evidence="2">
    <location>
        <begin position="529"/>
        <end position="591"/>
    </location>
</feature>
<accession>A0A9N9HAT5</accession>
<dbReference type="EMBL" id="CAJVPY010006836">
    <property type="protein sequence ID" value="CAG8670262.1"/>
    <property type="molecule type" value="Genomic_DNA"/>
</dbReference>
<dbReference type="AlphaFoldDB" id="A0A9N9HAT5"/>
<dbReference type="Pfam" id="PF15963">
    <property type="entry name" value="Myb_DNA-bind_7"/>
    <property type="match status" value="1"/>
</dbReference>
<organism evidence="3 4">
    <name type="scientific">Dentiscutata erythropus</name>
    <dbReference type="NCBI Taxonomy" id="1348616"/>
    <lineage>
        <taxon>Eukaryota</taxon>
        <taxon>Fungi</taxon>
        <taxon>Fungi incertae sedis</taxon>
        <taxon>Mucoromycota</taxon>
        <taxon>Glomeromycotina</taxon>
        <taxon>Glomeromycetes</taxon>
        <taxon>Diversisporales</taxon>
        <taxon>Gigasporaceae</taxon>
        <taxon>Dentiscutata</taxon>
    </lineage>
</organism>
<evidence type="ECO:0000313" key="4">
    <source>
        <dbReference type="Proteomes" id="UP000789405"/>
    </source>
</evidence>
<evidence type="ECO:0000259" key="2">
    <source>
        <dbReference type="Pfam" id="PF15963"/>
    </source>
</evidence>
<proteinExistence type="predicted"/>
<protein>
    <submittedName>
        <fullName evidence="3">10244_t:CDS:1</fullName>
    </submittedName>
</protein>
<feature type="region of interest" description="Disordered" evidence="1">
    <location>
        <begin position="399"/>
        <end position="435"/>
    </location>
</feature>
<feature type="non-terminal residue" evidence="3">
    <location>
        <position position="597"/>
    </location>
</feature>
<keyword evidence="4" id="KW-1185">Reference proteome</keyword>
<evidence type="ECO:0000256" key="1">
    <source>
        <dbReference type="SAM" id="MobiDB-lite"/>
    </source>
</evidence>
<feature type="compositionally biased region" description="Acidic residues" evidence="1">
    <location>
        <begin position="410"/>
        <end position="419"/>
    </location>
</feature>
<dbReference type="OrthoDB" id="272624at2759"/>
<reference evidence="3" key="1">
    <citation type="submission" date="2021-06" db="EMBL/GenBank/DDBJ databases">
        <authorList>
            <person name="Kallberg Y."/>
            <person name="Tangrot J."/>
            <person name="Rosling A."/>
        </authorList>
    </citation>
    <scope>NUCLEOTIDE SEQUENCE</scope>
    <source>
        <strain evidence="3">MA453B</strain>
    </source>
</reference>
<evidence type="ECO:0000313" key="3">
    <source>
        <dbReference type="EMBL" id="CAG8670262.1"/>
    </source>
</evidence>
<dbReference type="Proteomes" id="UP000789405">
    <property type="component" value="Unassembled WGS sequence"/>
</dbReference>
<feature type="compositionally biased region" description="Basic and acidic residues" evidence="1">
    <location>
        <begin position="420"/>
        <end position="433"/>
    </location>
</feature>
<sequence>KIMGNVQMNNVGIKGQFSKELPSIHGSADTNDASLSNKDAPLPNCLKLRSVRGFSITVNRFFIITISIFNNFMELLKPSHTTTDPKNRLGKSFDIPRQASRKPTVITVPTYEEIEANVPKPVYELPPPKPLKPIPPPEPIPGATILARACAGRLDKEQWYNQSNPKSAPTWEEYIKMCDQSTRNIICSSIRQDCQDTDNLAKKRLRMPDNKDKTKSNFKIAFIKKWCGENQNDSDEDSIDENDDVCLIEPNEKYPININDFDHPIELDKEYPNDINDFDHPIELDKEYPNDINNFDHPIELDKECPNDINDFDHPIELDKEYPNDIDDFGHPIELDIEHSNDTRNIDHPIELDIEHSNDTRNINHHIEVEDNEFMNNASIIQKNNEIYAEDFSDRTSFGYKPYSGSSQESQEENDDYDELSNRDFRDGDEPPNKRQILTYDSNYTQAQDCNDDNVESIEYISDTENDAMRLRRRIKKTQLTITPDMDFFERLKIIAPEAAALYHEMEIVEESVDTDQANTSRVKTPYDNKIWFGKDTEKFYKLVAQWGYNYSKIADLTGRTVTQIRKKFIKENKLNFKRLDDAVRKKNEFSGYKKFK</sequence>